<name>A0A542X9Z9_9MICO</name>
<comment type="caution">
    <text evidence="2">The sequence shown here is derived from an EMBL/GenBank/DDBJ whole genome shotgun (WGS) entry which is preliminary data.</text>
</comment>
<evidence type="ECO:0000256" key="1">
    <source>
        <dbReference type="SAM" id="Phobius"/>
    </source>
</evidence>
<evidence type="ECO:0000313" key="3">
    <source>
        <dbReference type="Proteomes" id="UP000318336"/>
    </source>
</evidence>
<feature type="transmembrane region" description="Helical" evidence="1">
    <location>
        <begin position="68"/>
        <end position="98"/>
    </location>
</feature>
<dbReference type="EMBL" id="VFOK01000001">
    <property type="protein sequence ID" value="TQL32668.1"/>
    <property type="molecule type" value="Genomic_DNA"/>
</dbReference>
<sequence>MSTWTTVLLASGLAYLLKLLGFLVPQHLLDGPVVSRMVRLLPVALLAALVAVQTFAGEGGALVVDARTAALAVAIVAIALRAPFIVVVVLAAATAAALRAFGIG</sequence>
<evidence type="ECO:0000313" key="2">
    <source>
        <dbReference type="EMBL" id="TQL32668.1"/>
    </source>
</evidence>
<dbReference type="InterPro" id="IPR008407">
    <property type="entry name" value="Brnchd-chn_aa_trnsp_AzlD"/>
</dbReference>
<dbReference type="Pfam" id="PF05437">
    <property type="entry name" value="AzlD"/>
    <property type="match status" value="1"/>
</dbReference>
<organism evidence="2 3">
    <name type="scientific">Barrientosiimonas humi</name>
    <dbReference type="NCBI Taxonomy" id="999931"/>
    <lineage>
        <taxon>Bacteria</taxon>
        <taxon>Bacillati</taxon>
        <taxon>Actinomycetota</taxon>
        <taxon>Actinomycetes</taxon>
        <taxon>Micrococcales</taxon>
        <taxon>Dermacoccaceae</taxon>
        <taxon>Barrientosiimonas</taxon>
    </lineage>
</organism>
<proteinExistence type="predicted"/>
<protein>
    <submittedName>
        <fullName evidence="2">Branched-subunit amino acid transport protein AzlD</fullName>
    </submittedName>
</protein>
<accession>A0A542X9Z9</accession>
<keyword evidence="3" id="KW-1185">Reference proteome</keyword>
<dbReference type="RefSeq" id="WP_142004729.1">
    <property type="nucleotide sequence ID" value="NZ_CAJTBP010000001.1"/>
</dbReference>
<keyword evidence="1" id="KW-0472">Membrane</keyword>
<keyword evidence="1" id="KW-1133">Transmembrane helix</keyword>
<keyword evidence="1" id="KW-0812">Transmembrane</keyword>
<dbReference type="Proteomes" id="UP000318336">
    <property type="component" value="Unassembled WGS sequence"/>
</dbReference>
<dbReference type="AlphaFoldDB" id="A0A542X9Z9"/>
<reference evidence="2 3" key="1">
    <citation type="submission" date="2019-06" db="EMBL/GenBank/DDBJ databases">
        <title>Sequencing the genomes of 1000 actinobacteria strains.</title>
        <authorList>
            <person name="Klenk H.-P."/>
        </authorList>
    </citation>
    <scope>NUCLEOTIDE SEQUENCE [LARGE SCALE GENOMIC DNA]</scope>
    <source>
        <strain evidence="2 3">DSM 24617</strain>
    </source>
</reference>
<gene>
    <name evidence="2" type="ORF">FB554_0800</name>
</gene>
<feature type="transmembrane region" description="Helical" evidence="1">
    <location>
        <begin position="37"/>
        <end position="56"/>
    </location>
</feature>
<feature type="transmembrane region" description="Helical" evidence="1">
    <location>
        <begin position="6"/>
        <end position="25"/>
    </location>
</feature>